<keyword evidence="3" id="KW-1185">Reference proteome</keyword>
<dbReference type="PANTHER" id="PTHR46583">
    <property type="entry name" value="REGULATOR OF G-PROTEIN SIGNALING 22"/>
    <property type="match status" value="1"/>
</dbReference>
<dbReference type="Proteomes" id="UP001176940">
    <property type="component" value="Unassembled WGS sequence"/>
</dbReference>
<protein>
    <recommendedName>
        <fullName evidence="4">Pre-mRNA-splicing factor SYF2</fullName>
    </recommendedName>
</protein>
<dbReference type="EMBL" id="CAUEEQ010012116">
    <property type="protein sequence ID" value="CAJ0936119.1"/>
    <property type="molecule type" value="Genomic_DNA"/>
</dbReference>
<dbReference type="InterPro" id="IPR042651">
    <property type="entry name" value="Rgs22"/>
</dbReference>
<accession>A0ABN9LCV6</accession>
<sequence>MTIFSILFKFWPEFCEFRNRLTDEKIVPHLERKKAKKTEQMKQKMKEQEKLAKQQQHERDGSKRKGTYSDLYNDNDSAYSDETFSGRDTFERSRHISWRYSKYLEALERERMLLKIQQDLENKANSSVISDGFTSWDLTDLRKSEGLQKD</sequence>
<evidence type="ECO:0000313" key="3">
    <source>
        <dbReference type="Proteomes" id="UP001176940"/>
    </source>
</evidence>
<proteinExistence type="predicted"/>
<comment type="caution">
    <text evidence="2">The sequence shown here is derived from an EMBL/GenBank/DDBJ whole genome shotgun (WGS) entry which is preliminary data.</text>
</comment>
<feature type="region of interest" description="Disordered" evidence="1">
    <location>
        <begin position="32"/>
        <end position="74"/>
    </location>
</feature>
<evidence type="ECO:0008006" key="4">
    <source>
        <dbReference type="Google" id="ProtNLM"/>
    </source>
</evidence>
<evidence type="ECO:0000313" key="2">
    <source>
        <dbReference type="EMBL" id="CAJ0936119.1"/>
    </source>
</evidence>
<dbReference type="PANTHER" id="PTHR46583:SF1">
    <property type="entry name" value="REGULATOR OF G-PROTEIN SIGNALING 22"/>
    <property type="match status" value="1"/>
</dbReference>
<name>A0ABN9LCV6_9NEOB</name>
<feature type="compositionally biased region" description="Basic and acidic residues" evidence="1">
    <location>
        <begin position="37"/>
        <end position="63"/>
    </location>
</feature>
<gene>
    <name evidence="2" type="ORF">RIMI_LOCUS6650127</name>
</gene>
<evidence type="ECO:0000256" key="1">
    <source>
        <dbReference type="SAM" id="MobiDB-lite"/>
    </source>
</evidence>
<organism evidence="2 3">
    <name type="scientific">Ranitomeya imitator</name>
    <name type="common">mimic poison frog</name>
    <dbReference type="NCBI Taxonomy" id="111125"/>
    <lineage>
        <taxon>Eukaryota</taxon>
        <taxon>Metazoa</taxon>
        <taxon>Chordata</taxon>
        <taxon>Craniata</taxon>
        <taxon>Vertebrata</taxon>
        <taxon>Euteleostomi</taxon>
        <taxon>Amphibia</taxon>
        <taxon>Batrachia</taxon>
        <taxon>Anura</taxon>
        <taxon>Neobatrachia</taxon>
        <taxon>Hyloidea</taxon>
        <taxon>Dendrobatidae</taxon>
        <taxon>Dendrobatinae</taxon>
        <taxon>Ranitomeya</taxon>
    </lineage>
</organism>
<reference evidence="2" key="1">
    <citation type="submission" date="2023-07" db="EMBL/GenBank/DDBJ databases">
        <authorList>
            <person name="Stuckert A."/>
        </authorList>
    </citation>
    <scope>NUCLEOTIDE SEQUENCE</scope>
</reference>